<accession>A0A1M7Z493</accession>
<protein>
    <submittedName>
        <fullName evidence="2">Pimeloyl-ACP methyl ester carboxylesterase</fullName>
    </submittedName>
</protein>
<keyword evidence="3" id="KW-1185">Reference proteome</keyword>
<evidence type="ECO:0000259" key="1">
    <source>
        <dbReference type="Pfam" id="PF00561"/>
    </source>
</evidence>
<dbReference type="EMBL" id="FRXN01000001">
    <property type="protein sequence ID" value="SHO59701.1"/>
    <property type="molecule type" value="Genomic_DNA"/>
</dbReference>
<dbReference type="Pfam" id="PF00561">
    <property type="entry name" value="Abhydrolase_1"/>
    <property type="match status" value="1"/>
</dbReference>
<dbReference type="SUPFAM" id="SSF53474">
    <property type="entry name" value="alpha/beta-Hydrolases"/>
    <property type="match status" value="1"/>
</dbReference>
<feature type="domain" description="AB hydrolase-1" evidence="1">
    <location>
        <begin position="64"/>
        <end position="305"/>
    </location>
</feature>
<dbReference type="STRING" id="1073327.SAMN04488108_0308"/>
<dbReference type="AlphaFoldDB" id="A0A1M7Z493"/>
<dbReference type="OrthoDB" id="9780932at2"/>
<sequence length="337" mass="38422">MAIMRRIGKIVLVILLSLVFFLLLLFKSDIPQEELLAKYSYPESHFIEIDGVTLHVRLVGSGEPVILLHGSFSSLHTWDEWQREMSPYFLTISVDLPGHGLTGPDPLQRYTIGDYSQFVLRLSEKLNINKFHLAGNSMGGAVALKIADTRPDKVLSLNLIDAAGAPQIQPRQLDSDSTSTKSNPLIFDLIKNPVFSKILLKCTPKFLFTKNIQEVYGDPEKVHEKTIDRYFDLMLREGNRQATLERFALPRDYVKEFSRITMPVLIQWGDRDRWIPISNALEFKKVMPEAHLVVFEGAGHVPMEEIPTESVAEYLSFLGVEIRKDYLQQPKFVTYAD</sequence>
<proteinExistence type="predicted"/>
<dbReference type="InterPro" id="IPR000073">
    <property type="entry name" value="AB_hydrolase_1"/>
</dbReference>
<dbReference type="Proteomes" id="UP000184609">
    <property type="component" value="Unassembled WGS sequence"/>
</dbReference>
<gene>
    <name evidence="2" type="ORF">SAMN04488108_0308</name>
</gene>
<dbReference type="InterPro" id="IPR029058">
    <property type="entry name" value="AB_hydrolase_fold"/>
</dbReference>
<dbReference type="PANTHER" id="PTHR46438:SF11">
    <property type="entry name" value="LIPASE-RELATED"/>
    <property type="match status" value="1"/>
</dbReference>
<organism evidence="2 3">
    <name type="scientific">Algoriphagus zhangzhouensis</name>
    <dbReference type="NCBI Taxonomy" id="1073327"/>
    <lineage>
        <taxon>Bacteria</taxon>
        <taxon>Pseudomonadati</taxon>
        <taxon>Bacteroidota</taxon>
        <taxon>Cytophagia</taxon>
        <taxon>Cytophagales</taxon>
        <taxon>Cyclobacteriaceae</taxon>
        <taxon>Algoriphagus</taxon>
    </lineage>
</organism>
<dbReference type="PRINTS" id="PR00111">
    <property type="entry name" value="ABHYDROLASE"/>
</dbReference>
<name>A0A1M7Z493_9BACT</name>
<dbReference type="PANTHER" id="PTHR46438">
    <property type="entry name" value="ALPHA/BETA-HYDROLASES SUPERFAMILY PROTEIN"/>
    <property type="match status" value="1"/>
</dbReference>
<dbReference type="RefSeq" id="WP_073569987.1">
    <property type="nucleotide sequence ID" value="NZ_FRXN01000001.1"/>
</dbReference>
<evidence type="ECO:0000313" key="2">
    <source>
        <dbReference type="EMBL" id="SHO59701.1"/>
    </source>
</evidence>
<evidence type="ECO:0000313" key="3">
    <source>
        <dbReference type="Proteomes" id="UP000184609"/>
    </source>
</evidence>
<dbReference type="Gene3D" id="3.40.50.1820">
    <property type="entry name" value="alpha/beta hydrolase"/>
    <property type="match status" value="1"/>
</dbReference>
<reference evidence="3" key="1">
    <citation type="submission" date="2016-12" db="EMBL/GenBank/DDBJ databases">
        <authorList>
            <person name="Varghese N."/>
            <person name="Submissions S."/>
        </authorList>
    </citation>
    <scope>NUCLEOTIDE SEQUENCE [LARGE SCALE GENOMIC DNA]</scope>
    <source>
        <strain evidence="3">DSM 25035</strain>
    </source>
</reference>